<proteinExistence type="predicted"/>
<dbReference type="Proteomes" id="UP000484015">
    <property type="component" value="Unassembled WGS sequence"/>
</dbReference>
<dbReference type="EMBL" id="WNLA01000001">
    <property type="protein sequence ID" value="MTW00681.1"/>
    <property type="molecule type" value="Genomic_DNA"/>
</dbReference>
<keyword evidence="3" id="KW-1185">Reference proteome</keyword>
<sequence length="127" mass="13747">MKTRRLLFAALAAAATLAALAFSTWRNHSGDPVMANRQRAQEVLRQVCPVSRDADQVRTIGAKLAAHEPARTLIWAGPQLLYASDPAFTAPAPLLTGAQRAQPGWTGWAEVDLPCGLSVQRFQQTGR</sequence>
<comment type="caution">
    <text evidence="2">The sequence shown here is derived from an EMBL/GenBank/DDBJ whole genome shotgun (WGS) entry which is preliminary data.</text>
</comment>
<dbReference type="AlphaFoldDB" id="A0A6L6PTX5"/>
<accession>A0A6L6PTX5</accession>
<evidence type="ECO:0000313" key="3">
    <source>
        <dbReference type="Proteomes" id="UP000484015"/>
    </source>
</evidence>
<organism evidence="2 3">
    <name type="scientific">Pseudoduganella ginsengisoli</name>
    <dbReference type="NCBI Taxonomy" id="1462440"/>
    <lineage>
        <taxon>Bacteria</taxon>
        <taxon>Pseudomonadati</taxon>
        <taxon>Pseudomonadota</taxon>
        <taxon>Betaproteobacteria</taxon>
        <taxon>Burkholderiales</taxon>
        <taxon>Oxalobacteraceae</taxon>
        <taxon>Telluria group</taxon>
        <taxon>Pseudoduganella</taxon>
    </lineage>
</organism>
<name>A0A6L6PTX5_9BURK</name>
<protein>
    <submittedName>
        <fullName evidence="2">Uncharacterized protein</fullName>
    </submittedName>
</protein>
<evidence type="ECO:0000256" key="1">
    <source>
        <dbReference type="SAM" id="SignalP"/>
    </source>
</evidence>
<dbReference type="RefSeq" id="WP_155437092.1">
    <property type="nucleotide sequence ID" value="NZ_WNLA01000001.1"/>
</dbReference>
<keyword evidence="1" id="KW-0732">Signal</keyword>
<feature type="chain" id="PRO_5026675524" evidence="1">
    <location>
        <begin position="22"/>
        <end position="127"/>
    </location>
</feature>
<gene>
    <name evidence="2" type="ORF">GM668_01130</name>
</gene>
<feature type="signal peptide" evidence="1">
    <location>
        <begin position="1"/>
        <end position="21"/>
    </location>
</feature>
<evidence type="ECO:0000313" key="2">
    <source>
        <dbReference type="EMBL" id="MTW00681.1"/>
    </source>
</evidence>
<reference evidence="2 3" key="1">
    <citation type="submission" date="2019-11" db="EMBL/GenBank/DDBJ databases">
        <title>Type strains purchased from KCTC, JCM and DSMZ.</title>
        <authorList>
            <person name="Lu H."/>
        </authorList>
    </citation>
    <scope>NUCLEOTIDE SEQUENCE [LARGE SCALE GENOMIC DNA]</scope>
    <source>
        <strain evidence="2 3">KCTC 42409</strain>
    </source>
</reference>